<sequence>MNTRPLSLLCDQPTDPKRSLYPSPPFSLPPTPFLLPSLLPSDAPPRPRTICHSHSLSIFFLFAPLRLSSSFVSAAFALSPSSFFPLSLALSSSVSLPRSLARSGSNCVGEIRLTLCRWRSVQARVCLPREARRGSLRCASRAGAVGLVVVGKGCG</sequence>
<gene>
    <name evidence="1" type="ORF">AVEN_67938_1</name>
</gene>
<dbReference type="Proteomes" id="UP000499080">
    <property type="component" value="Unassembled WGS sequence"/>
</dbReference>
<keyword evidence="2" id="KW-1185">Reference proteome</keyword>
<evidence type="ECO:0000313" key="1">
    <source>
        <dbReference type="EMBL" id="GBN64389.1"/>
    </source>
</evidence>
<name>A0A4Y2QMF9_ARAVE</name>
<comment type="caution">
    <text evidence="1">The sequence shown here is derived from an EMBL/GenBank/DDBJ whole genome shotgun (WGS) entry which is preliminary data.</text>
</comment>
<protein>
    <submittedName>
        <fullName evidence="1">Uncharacterized protein</fullName>
    </submittedName>
</protein>
<dbReference type="EMBL" id="BGPR01014248">
    <property type="protein sequence ID" value="GBN64389.1"/>
    <property type="molecule type" value="Genomic_DNA"/>
</dbReference>
<dbReference type="AlphaFoldDB" id="A0A4Y2QMF9"/>
<accession>A0A4Y2QMF9</accession>
<proteinExistence type="predicted"/>
<organism evidence="1 2">
    <name type="scientific">Araneus ventricosus</name>
    <name type="common">Orbweaver spider</name>
    <name type="synonym">Epeira ventricosa</name>
    <dbReference type="NCBI Taxonomy" id="182803"/>
    <lineage>
        <taxon>Eukaryota</taxon>
        <taxon>Metazoa</taxon>
        <taxon>Ecdysozoa</taxon>
        <taxon>Arthropoda</taxon>
        <taxon>Chelicerata</taxon>
        <taxon>Arachnida</taxon>
        <taxon>Araneae</taxon>
        <taxon>Araneomorphae</taxon>
        <taxon>Entelegynae</taxon>
        <taxon>Araneoidea</taxon>
        <taxon>Araneidae</taxon>
        <taxon>Araneus</taxon>
    </lineage>
</organism>
<reference evidence="1 2" key="1">
    <citation type="journal article" date="2019" name="Sci. Rep.">
        <title>Orb-weaving spider Araneus ventricosus genome elucidates the spidroin gene catalogue.</title>
        <authorList>
            <person name="Kono N."/>
            <person name="Nakamura H."/>
            <person name="Ohtoshi R."/>
            <person name="Moran D.A.P."/>
            <person name="Shinohara A."/>
            <person name="Yoshida Y."/>
            <person name="Fujiwara M."/>
            <person name="Mori M."/>
            <person name="Tomita M."/>
            <person name="Arakawa K."/>
        </authorList>
    </citation>
    <scope>NUCLEOTIDE SEQUENCE [LARGE SCALE GENOMIC DNA]</scope>
</reference>
<evidence type="ECO:0000313" key="2">
    <source>
        <dbReference type="Proteomes" id="UP000499080"/>
    </source>
</evidence>